<gene>
    <name evidence="2" type="ORF">APR41_04525</name>
</gene>
<proteinExistence type="predicted"/>
<name>A0A2N0TUM6_9FLAO</name>
<evidence type="ECO:0000313" key="2">
    <source>
        <dbReference type="EMBL" id="PKD18421.1"/>
    </source>
</evidence>
<reference evidence="2 3" key="1">
    <citation type="submission" date="2015-10" db="EMBL/GenBank/DDBJ databases">
        <title>Draft genome sequence of Salegentibacter salinarum KCTC 12975.</title>
        <authorList>
            <person name="Lin W."/>
            <person name="Zheng Q."/>
        </authorList>
    </citation>
    <scope>NUCLEOTIDE SEQUENCE [LARGE SCALE GENOMIC DNA]</scope>
    <source>
        <strain evidence="2 3">KCTC 12975</strain>
    </source>
</reference>
<evidence type="ECO:0000313" key="3">
    <source>
        <dbReference type="Proteomes" id="UP000232673"/>
    </source>
</evidence>
<feature type="transmembrane region" description="Helical" evidence="1">
    <location>
        <begin position="35"/>
        <end position="61"/>
    </location>
</feature>
<keyword evidence="1" id="KW-0812">Transmembrane</keyword>
<organism evidence="2 3">
    <name type="scientific">Salegentibacter salinarum</name>
    <dbReference type="NCBI Taxonomy" id="447422"/>
    <lineage>
        <taxon>Bacteria</taxon>
        <taxon>Pseudomonadati</taxon>
        <taxon>Bacteroidota</taxon>
        <taxon>Flavobacteriia</taxon>
        <taxon>Flavobacteriales</taxon>
        <taxon>Flavobacteriaceae</taxon>
        <taxon>Salegentibacter</taxon>
    </lineage>
</organism>
<dbReference type="Proteomes" id="UP000232673">
    <property type="component" value="Unassembled WGS sequence"/>
</dbReference>
<keyword evidence="3" id="KW-1185">Reference proteome</keyword>
<keyword evidence="1" id="KW-1133">Transmembrane helix</keyword>
<accession>A0A2N0TUM6</accession>
<evidence type="ECO:0000256" key="1">
    <source>
        <dbReference type="SAM" id="Phobius"/>
    </source>
</evidence>
<protein>
    <submittedName>
        <fullName evidence="2">Uncharacterized protein</fullName>
    </submittedName>
</protein>
<keyword evidence="1" id="KW-0472">Membrane</keyword>
<sequence>MKSYSVYRNIRKNAVIFGLAVSSFAIQMGSVIASLLLIIFAFKLLLLLGLLVWNFGLYITLLRINSFPFTRVSARLPSLISNKQTGLSRYYEY</sequence>
<dbReference type="EMBL" id="LKTS01000023">
    <property type="protein sequence ID" value="PKD18421.1"/>
    <property type="molecule type" value="Genomic_DNA"/>
</dbReference>
<comment type="caution">
    <text evidence="2">The sequence shown here is derived from an EMBL/GenBank/DDBJ whole genome shotgun (WGS) entry which is preliminary data.</text>
</comment>
<dbReference type="AlphaFoldDB" id="A0A2N0TUM6"/>